<dbReference type="PROSITE" id="PS50931">
    <property type="entry name" value="HTH_LYSR"/>
    <property type="match status" value="1"/>
</dbReference>
<keyword evidence="4" id="KW-0804">Transcription</keyword>
<gene>
    <name evidence="6" type="ORF">FNB15_05240</name>
</gene>
<dbReference type="InterPro" id="IPR036390">
    <property type="entry name" value="WH_DNA-bd_sf"/>
</dbReference>
<dbReference type="AlphaFoldDB" id="A0A516GYY4"/>
<evidence type="ECO:0000256" key="3">
    <source>
        <dbReference type="ARBA" id="ARBA00023125"/>
    </source>
</evidence>
<dbReference type="InterPro" id="IPR000847">
    <property type="entry name" value="LysR_HTH_N"/>
</dbReference>
<evidence type="ECO:0000256" key="4">
    <source>
        <dbReference type="ARBA" id="ARBA00023163"/>
    </source>
</evidence>
<keyword evidence="7" id="KW-1185">Reference proteome</keyword>
<dbReference type="Gene3D" id="1.10.10.10">
    <property type="entry name" value="Winged helix-like DNA-binding domain superfamily/Winged helix DNA-binding domain"/>
    <property type="match status" value="1"/>
</dbReference>
<reference evidence="6 7" key="1">
    <citation type="submission" date="2019-07" db="EMBL/GenBank/DDBJ databases">
        <title>Genome sequencing for Ferrovibrio sp. K5.</title>
        <authorList>
            <person name="Park S.-J."/>
        </authorList>
    </citation>
    <scope>NUCLEOTIDE SEQUENCE [LARGE SCALE GENOMIC DNA]</scope>
    <source>
        <strain evidence="6 7">K5</strain>
    </source>
</reference>
<dbReference type="Pfam" id="PF00126">
    <property type="entry name" value="HTH_1"/>
    <property type="match status" value="1"/>
</dbReference>
<protein>
    <submittedName>
        <fullName evidence="6">Hydrogen peroxide-inducible genes activator</fullName>
    </submittedName>
</protein>
<accession>A0A516GYY4</accession>
<keyword evidence="2" id="KW-0805">Transcription regulation</keyword>
<evidence type="ECO:0000313" key="6">
    <source>
        <dbReference type="EMBL" id="QDO96717.1"/>
    </source>
</evidence>
<dbReference type="OrthoDB" id="9775392at2"/>
<dbReference type="GO" id="GO:0003677">
    <property type="term" value="F:DNA binding"/>
    <property type="evidence" value="ECO:0007669"/>
    <property type="project" value="UniProtKB-KW"/>
</dbReference>
<dbReference type="SUPFAM" id="SSF53850">
    <property type="entry name" value="Periplasmic binding protein-like II"/>
    <property type="match status" value="1"/>
</dbReference>
<feature type="domain" description="HTH lysR-type" evidence="5">
    <location>
        <begin position="5"/>
        <end position="62"/>
    </location>
</feature>
<dbReference type="CDD" id="cd08411">
    <property type="entry name" value="PBP2_OxyR"/>
    <property type="match status" value="1"/>
</dbReference>
<dbReference type="PRINTS" id="PR00039">
    <property type="entry name" value="HTHLYSR"/>
</dbReference>
<dbReference type="InterPro" id="IPR005119">
    <property type="entry name" value="LysR_subst-bd"/>
</dbReference>
<dbReference type="GO" id="GO:0003700">
    <property type="term" value="F:DNA-binding transcription factor activity"/>
    <property type="evidence" value="ECO:0007669"/>
    <property type="project" value="InterPro"/>
</dbReference>
<dbReference type="Pfam" id="PF03466">
    <property type="entry name" value="LysR_substrate"/>
    <property type="match status" value="1"/>
</dbReference>
<proteinExistence type="inferred from homology"/>
<evidence type="ECO:0000256" key="2">
    <source>
        <dbReference type="ARBA" id="ARBA00023015"/>
    </source>
</evidence>
<evidence type="ECO:0000313" key="7">
    <source>
        <dbReference type="Proteomes" id="UP000317496"/>
    </source>
</evidence>
<sequence length="317" mass="34522">MLSSPSLRQWQYLVSLAENRHFGRAAEACFVTQSTLSAGIQELETQLGAALVDRTKRKVVLTPLGEDLAGRARELLGQAEDMVLMARAASVPLSGPLRLGVIPTISPFLLPRVLPALRKRFPALRLFLREDLTARLIEQLQAGKLDLLLIALPYEGGALDTMTLLDDDFLVACREDHPLARRNAVKLDELSETPLLLLEDGHCLRDHALAACRLTPSPRHDGFAATSLHTLVQMVDSGLGVTLLPRLALDAGILRGTDVTTRPLNDDGAASRQIGLAWRRGTQRAKEFTLFGEALVTGLRKPERSSPAASSSHSRKA</sequence>
<name>A0A516GYY4_9PROT</name>
<evidence type="ECO:0000256" key="1">
    <source>
        <dbReference type="ARBA" id="ARBA00009437"/>
    </source>
</evidence>
<dbReference type="PANTHER" id="PTHR30346">
    <property type="entry name" value="TRANSCRIPTIONAL DUAL REGULATOR HCAR-RELATED"/>
    <property type="match status" value="1"/>
</dbReference>
<dbReference type="SUPFAM" id="SSF46785">
    <property type="entry name" value="Winged helix' DNA-binding domain"/>
    <property type="match status" value="1"/>
</dbReference>
<dbReference type="GO" id="GO:0032993">
    <property type="term" value="C:protein-DNA complex"/>
    <property type="evidence" value="ECO:0007669"/>
    <property type="project" value="TreeGrafter"/>
</dbReference>
<dbReference type="EMBL" id="CP041636">
    <property type="protein sequence ID" value="QDO96717.1"/>
    <property type="molecule type" value="Genomic_DNA"/>
</dbReference>
<dbReference type="Gene3D" id="3.40.190.10">
    <property type="entry name" value="Periplasmic binding protein-like II"/>
    <property type="match status" value="2"/>
</dbReference>
<evidence type="ECO:0000259" key="5">
    <source>
        <dbReference type="PROSITE" id="PS50931"/>
    </source>
</evidence>
<dbReference type="FunFam" id="1.10.10.10:FF:000001">
    <property type="entry name" value="LysR family transcriptional regulator"/>
    <property type="match status" value="1"/>
</dbReference>
<dbReference type="KEGG" id="fer:FNB15_05240"/>
<comment type="similarity">
    <text evidence="1">Belongs to the LysR transcriptional regulatory family.</text>
</comment>
<keyword evidence="3" id="KW-0238">DNA-binding</keyword>
<organism evidence="6 7">
    <name type="scientific">Ferrovibrio terrae</name>
    <dbReference type="NCBI Taxonomy" id="2594003"/>
    <lineage>
        <taxon>Bacteria</taxon>
        <taxon>Pseudomonadati</taxon>
        <taxon>Pseudomonadota</taxon>
        <taxon>Alphaproteobacteria</taxon>
        <taxon>Rhodospirillales</taxon>
        <taxon>Rhodospirillaceae</taxon>
        <taxon>Ferrovibrio</taxon>
    </lineage>
</organism>
<dbReference type="RefSeq" id="WP_144067698.1">
    <property type="nucleotide sequence ID" value="NZ_CP041636.1"/>
</dbReference>
<dbReference type="InterPro" id="IPR036388">
    <property type="entry name" value="WH-like_DNA-bd_sf"/>
</dbReference>
<dbReference type="PANTHER" id="PTHR30346:SF10">
    <property type="entry name" value="TRANSCRIPTIONAL REGULATOR OF OXIDATIVE STRESS OXYR"/>
    <property type="match status" value="1"/>
</dbReference>
<dbReference type="Proteomes" id="UP000317496">
    <property type="component" value="Chromosome"/>
</dbReference>